<evidence type="ECO:0000313" key="1">
    <source>
        <dbReference type="EMBL" id="KAK5641023.1"/>
    </source>
</evidence>
<dbReference type="EMBL" id="JAVRBK010000007">
    <property type="protein sequence ID" value="KAK5641023.1"/>
    <property type="molecule type" value="Genomic_DNA"/>
</dbReference>
<name>A0AAN7V6D0_9COLE</name>
<dbReference type="Proteomes" id="UP001329430">
    <property type="component" value="Chromosome 7"/>
</dbReference>
<gene>
    <name evidence="1" type="ORF">RI129_009570</name>
</gene>
<dbReference type="AlphaFoldDB" id="A0AAN7V6D0"/>
<evidence type="ECO:0008006" key="3">
    <source>
        <dbReference type="Google" id="ProtNLM"/>
    </source>
</evidence>
<evidence type="ECO:0000313" key="2">
    <source>
        <dbReference type="Proteomes" id="UP001329430"/>
    </source>
</evidence>
<protein>
    <recommendedName>
        <fullName evidence="3">Endonuclease-reverse transcriptase</fullName>
    </recommendedName>
</protein>
<proteinExistence type="predicted"/>
<reference evidence="1 2" key="1">
    <citation type="journal article" date="2024" name="Insects">
        <title>An Improved Chromosome-Level Genome Assembly of the Firefly Pyrocoelia pectoralis.</title>
        <authorList>
            <person name="Fu X."/>
            <person name="Meyer-Rochow V.B."/>
            <person name="Ballantyne L."/>
            <person name="Zhu X."/>
        </authorList>
    </citation>
    <scope>NUCLEOTIDE SEQUENCE [LARGE SCALE GENOMIC DNA]</scope>
    <source>
        <strain evidence="1">XCY_ONT2</strain>
    </source>
</reference>
<comment type="caution">
    <text evidence="1">The sequence shown here is derived from an EMBL/GenBank/DDBJ whole genome shotgun (WGS) entry which is preliminary data.</text>
</comment>
<sequence length="123" mass="15172">MNQKNQMKIETWERKMLRRILGGKKTIMGWERRTHNELLYHMYGEKSIGEFVKNRRLQWLGHLIRMNDDRNVKNVAWRAPGGRRKNGRPRIRWIQAVENDLTEKRIRNWRVGKKYDRITSEWR</sequence>
<organism evidence="1 2">
    <name type="scientific">Pyrocoelia pectoralis</name>
    <dbReference type="NCBI Taxonomy" id="417401"/>
    <lineage>
        <taxon>Eukaryota</taxon>
        <taxon>Metazoa</taxon>
        <taxon>Ecdysozoa</taxon>
        <taxon>Arthropoda</taxon>
        <taxon>Hexapoda</taxon>
        <taxon>Insecta</taxon>
        <taxon>Pterygota</taxon>
        <taxon>Neoptera</taxon>
        <taxon>Endopterygota</taxon>
        <taxon>Coleoptera</taxon>
        <taxon>Polyphaga</taxon>
        <taxon>Elateriformia</taxon>
        <taxon>Elateroidea</taxon>
        <taxon>Lampyridae</taxon>
        <taxon>Lampyrinae</taxon>
        <taxon>Pyrocoelia</taxon>
    </lineage>
</organism>
<keyword evidence="2" id="KW-1185">Reference proteome</keyword>
<accession>A0AAN7V6D0</accession>